<keyword evidence="1" id="KW-1185">Reference proteome</keyword>
<reference evidence="2" key="1">
    <citation type="submission" date="2016-11" db="UniProtKB">
        <authorList>
            <consortium name="WormBaseParasite"/>
        </authorList>
    </citation>
    <scope>IDENTIFICATION</scope>
</reference>
<organism evidence="1 2">
    <name type="scientific">Macrostomum lignano</name>
    <dbReference type="NCBI Taxonomy" id="282301"/>
    <lineage>
        <taxon>Eukaryota</taxon>
        <taxon>Metazoa</taxon>
        <taxon>Spiralia</taxon>
        <taxon>Lophotrochozoa</taxon>
        <taxon>Platyhelminthes</taxon>
        <taxon>Rhabditophora</taxon>
        <taxon>Macrostomorpha</taxon>
        <taxon>Macrostomida</taxon>
        <taxon>Macrostomidae</taxon>
        <taxon>Macrostomum</taxon>
    </lineage>
</organism>
<protein>
    <submittedName>
        <fullName evidence="2">Uncharacterized protein</fullName>
    </submittedName>
</protein>
<name>A0A1I8HWZ8_9PLAT</name>
<sequence>MLMKKAVSTTKCKRPRAR</sequence>
<evidence type="ECO:0000313" key="2">
    <source>
        <dbReference type="WBParaSite" id="maker-uti_cns_0008555-snap-gene-0.7-mRNA-1"/>
    </source>
</evidence>
<dbReference type="AlphaFoldDB" id="A0A1I8HWZ8"/>
<accession>A0A1I8HWZ8</accession>
<dbReference type="WBParaSite" id="maker-uti_cns_0008555-snap-gene-0.7-mRNA-1">
    <property type="protein sequence ID" value="maker-uti_cns_0008555-snap-gene-0.7-mRNA-1"/>
    <property type="gene ID" value="maker-uti_cns_0008555-snap-gene-0.7"/>
</dbReference>
<proteinExistence type="predicted"/>
<dbReference type="Proteomes" id="UP000095280">
    <property type="component" value="Unplaced"/>
</dbReference>
<evidence type="ECO:0000313" key="1">
    <source>
        <dbReference type="Proteomes" id="UP000095280"/>
    </source>
</evidence>